<dbReference type="AlphaFoldDB" id="A0A7S8E5G4"/>
<evidence type="ECO:0000256" key="5">
    <source>
        <dbReference type="HAMAP-Rule" id="MF_00150"/>
    </source>
</evidence>
<dbReference type="InterPro" id="IPR036291">
    <property type="entry name" value="NAD(P)-bd_dom_sf"/>
</dbReference>
<dbReference type="InterPro" id="IPR023013">
    <property type="entry name" value="AGPR_AS"/>
</dbReference>
<reference evidence="8 9" key="1">
    <citation type="submission" date="2020-02" db="EMBL/GenBank/DDBJ databases">
        <authorList>
            <person name="Zheng R.K."/>
            <person name="Sun C.M."/>
        </authorList>
    </citation>
    <scope>NUCLEOTIDE SEQUENCE [LARGE SCALE GENOMIC DNA]</scope>
    <source>
        <strain evidence="9">rifampicinis</strain>
    </source>
</reference>
<dbReference type="Gene3D" id="3.30.360.10">
    <property type="entry name" value="Dihydrodipicolinate Reductase, domain 2"/>
    <property type="match status" value="1"/>
</dbReference>
<dbReference type="SUPFAM" id="SSF51735">
    <property type="entry name" value="NAD(P)-binding Rossmann-fold domains"/>
    <property type="match status" value="1"/>
</dbReference>
<keyword evidence="3 5" id="KW-0521">NADP</keyword>
<evidence type="ECO:0000256" key="1">
    <source>
        <dbReference type="ARBA" id="ARBA00022571"/>
    </source>
</evidence>
<sequence length="334" mass="36171">MSDKIRVGIYGAAGYAGQDMVELMLRHPNIRLVFGTSSTDAGEFIPYTDLRYIPPEEAIIEDADLVVLALPHGASAQVAKQALDAGVRVIDLSADLRLDTPEAYKTWYGLDHPYPELLNAPYGLPEINRDNIRGTLAVGAPGCYPTTTLLGLYPLLATEALDPGAPVIVDAKSGVTGAGRSPKANTHFVEVYGNLTPYKTGRKHRHVGEIEQEMHKITTQCGPLIFTPHLLPVARGLMASIYVTLNPTMTSDRVHSLYTNHYADEPLVKVLPLGADATLRDAVLSNHCAISITPVTETHVLITSVTDNLRKGASSQGLQCFNLMYGFEETLALI</sequence>
<dbReference type="CDD" id="cd17895">
    <property type="entry name" value="AGPR_1_N"/>
    <property type="match status" value="1"/>
</dbReference>
<comment type="similarity">
    <text evidence="5">Belongs to the NAGSA dehydrogenase family. Type 1 subfamily.</text>
</comment>
<evidence type="ECO:0000256" key="6">
    <source>
        <dbReference type="PROSITE-ProRule" id="PRU10010"/>
    </source>
</evidence>
<dbReference type="Proteomes" id="UP000594468">
    <property type="component" value="Chromosome"/>
</dbReference>
<dbReference type="Pfam" id="PF22698">
    <property type="entry name" value="Semialdhyde_dhC_1"/>
    <property type="match status" value="1"/>
</dbReference>
<dbReference type="Gene3D" id="3.40.50.720">
    <property type="entry name" value="NAD(P)-binding Rossmann-like Domain"/>
    <property type="match status" value="1"/>
</dbReference>
<dbReference type="GO" id="GO:0006526">
    <property type="term" value="P:L-arginine biosynthetic process"/>
    <property type="evidence" value="ECO:0007669"/>
    <property type="project" value="UniProtKB-UniRule"/>
</dbReference>
<dbReference type="EMBL" id="CP062983">
    <property type="protein sequence ID" value="QPC80705.1"/>
    <property type="molecule type" value="Genomic_DNA"/>
</dbReference>
<dbReference type="PANTHER" id="PTHR32338:SF10">
    <property type="entry name" value="N-ACETYL-GAMMA-GLUTAMYL-PHOSPHATE REDUCTASE, CHLOROPLASTIC-RELATED"/>
    <property type="match status" value="1"/>
</dbReference>
<keyword evidence="4 5" id="KW-0560">Oxidoreductase</keyword>
<dbReference type="KEGG" id="pmet:G4Y79_13385"/>
<dbReference type="InterPro" id="IPR000706">
    <property type="entry name" value="AGPR_type-1"/>
</dbReference>
<dbReference type="GO" id="GO:0070401">
    <property type="term" value="F:NADP+ binding"/>
    <property type="evidence" value="ECO:0007669"/>
    <property type="project" value="InterPro"/>
</dbReference>
<comment type="function">
    <text evidence="5">Catalyzes the NADPH-dependent reduction of N-acetyl-5-glutamyl phosphate to yield N-acetyl-L-glutamate 5-semialdehyde.</text>
</comment>
<dbReference type="EC" id="1.2.1.38" evidence="5"/>
<keyword evidence="9" id="KW-1185">Reference proteome</keyword>
<dbReference type="GO" id="GO:0005737">
    <property type="term" value="C:cytoplasm"/>
    <property type="evidence" value="ECO:0007669"/>
    <property type="project" value="UniProtKB-SubCell"/>
</dbReference>
<dbReference type="GO" id="GO:0051287">
    <property type="term" value="F:NAD binding"/>
    <property type="evidence" value="ECO:0007669"/>
    <property type="project" value="InterPro"/>
</dbReference>
<organism evidence="8 9">
    <name type="scientific">Phototrophicus methaneseepsis</name>
    <dbReference type="NCBI Taxonomy" id="2710758"/>
    <lineage>
        <taxon>Bacteria</taxon>
        <taxon>Bacillati</taxon>
        <taxon>Chloroflexota</taxon>
        <taxon>Candidatus Thermofontia</taxon>
        <taxon>Phototrophicales</taxon>
        <taxon>Phototrophicaceae</taxon>
        <taxon>Phototrophicus</taxon>
    </lineage>
</organism>
<comment type="subcellular location">
    <subcellularLocation>
        <location evidence="5">Cytoplasm</location>
    </subcellularLocation>
</comment>
<keyword evidence="1 5" id="KW-0055">Arginine biosynthesis</keyword>
<evidence type="ECO:0000256" key="4">
    <source>
        <dbReference type="ARBA" id="ARBA00023002"/>
    </source>
</evidence>
<protein>
    <recommendedName>
        <fullName evidence="5">N-acetyl-gamma-glutamyl-phosphate reductase</fullName>
        <shortName evidence="5">AGPR</shortName>
        <ecNumber evidence="5">1.2.1.38</ecNumber>
    </recommendedName>
    <alternativeName>
        <fullName evidence="5">N-acetyl-glutamate semialdehyde dehydrogenase</fullName>
        <shortName evidence="5">NAGSA dehydrogenase</shortName>
    </alternativeName>
</protein>
<dbReference type="SUPFAM" id="SSF55347">
    <property type="entry name" value="Glyceraldehyde-3-phosphate dehydrogenase-like, C-terminal domain"/>
    <property type="match status" value="1"/>
</dbReference>
<keyword evidence="5" id="KW-0963">Cytoplasm</keyword>
<dbReference type="PROSITE" id="PS01224">
    <property type="entry name" value="ARGC"/>
    <property type="match status" value="1"/>
</dbReference>
<dbReference type="SMART" id="SM00859">
    <property type="entry name" value="Semialdhyde_dh"/>
    <property type="match status" value="1"/>
</dbReference>
<evidence type="ECO:0000256" key="2">
    <source>
        <dbReference type="ARBA" id="ARBA00022605"/>
    </source>
</evidence>
<evidence type="ECO:0000259" key="7">
    <source>
        <dbReference type="SMART" id="SM00859"/>
    </source>
</evidence>
<comment type="catalytic activity">
    <reaction evidence="5">
        <text>N-acetyl-L-glutamate 5-semialdehyde + phosphate + NADP(+) = N-acetyl-L-glutamyl 5-phosphate + NADPH + H(+)</text>
        <dbReference type="Rhea" id="RHEA:21588"/>
        <dbReference type="ChEBI" id="CHEBI:15378"/>
        <dbReference type="ChEBI" id="CHEBI:29123"/>
        <dbReference type="ChEBI" id="CHEBI:43474"/>
        <dbReference type="ChEBI" id="CHEBI:57783"/>
        <dbReference type="ChEBI" id="CHEBI:57936"/>
        <dbReference type="ChEBI" id="CHEBI:58349"/>
        <dbReference type="EC" id="1.2.1.38"/>
    </reaction>
</comment>
<dbReference type="UniPathway" id="UPA00068">
    <property type="reaction ID" value="UER00108"/>
</dbReference>
<proteinExistence type="inferred from homology"/>
<dbReference type="HAMAP" id="MF_00150">
    <property type="entry name" value="ArgC_type1"/>
    <property type="match status" value="1"/>
</dbReference>
<keyword evidence="2 5" id="KW-0028">Amino-acid biosynthesis</keyword>
<dbReference type="InterPro" id="IPR058924">
    <property type="entry name" value="AGPR_dimerisation_dom"/>
</dbReference>
<name>A0A7S8E5G4_9CHLR</name>
<dbReference type="CDD" id="cd23934">
    <property type="entry name" value="AGPR_1_C"/>
    <property type="match status" value="1"/>
</dbReference>
<feature type="active site" evidence="5 6">
    <location>
        <position position="143"/>
    </location>
</feature>
<evidence type="ECO:0000313" key="9">
    <source>
        <dbReference type="Proteomes" id="UP000594468"/>
    </source>
</evidence>
<dbReference type="Pfam" id="PF01118">
    <property type="entry name" value="Semialdhyde_dh"/>
    <property type="match status" value="1"/>
</dbReference>
<dbReference type="InterPro" id="IPR000534">
    <property type="entry name" value="Semialdehyde_DH_NAD-bd"/>
</dbReference>
<feature type="domain" description="Semialdehyde dehydrogenase NAD-binding" evidence="7">
    <location>
        <begin position="6"/>
        <end position="135"/>
    </location>
</feature>
<accession>A0A7S8E5G4</accession>
<evidence type="ECO:0000256" key="3">
    <source>
        <dbReference type="ARBA" id="ARBA00022857"/>
    </source>
</evidence>
<dbReference type="PANTHER" id="PTHR32338">
    <property type="entry name" value="N-ACETYL-GAMMA-GLUTAMYL-PHOSPHATE REDUCTASE, CHLOROPLASTIC-RELATED-RELATED"/>
    <property type="match status" value="1"/>
</dbReference>
<dbReference type="InterPro" id="IPR050085">
    <property type="entry name" value="AGPR"/>
</dbReference>
<evidence type="ECO:0000313" key="8">
    <source>
        <dbReference type="EMBL" id="QPC80705.1"/>
    </source>
</evidence>
<comment type="pathway">
    <text evidence="5">Amino-acid biosynthesis; L-arginine biosynthesis; N(2)-acetyl-L-ornithine from L-glutamate: step 3/4.</text>
</comment>
<dbReference type="GO" id="GO:0003942">
    <property type="term" value="F:N-acetyl-gamma-glutamyl-phosphate reductase activity"/>
    <property type="evidence" value="ECO:0007669"/>
    <property type="project" value="UniProtKB-UniRule"/>
</dbReference>
<dbReference type="NCBIfam" id="TIGR01850">
    <property type="entry name" value="argC"/>
    <property type="match status" value="1"/>
</dbReference>
<gene>
    <name evidence="5" type="primary">argC</name>
    <name evidence="8" type="ORF">G4Y79_13385</name>
</gene>
<dbReference type="RefSeq" id="WP_195168780.1">
    <property type="nucleotide sequence ID" value="NZ_CP062983.1"/>
</dbReference>